<comment type="subcellular location">
    <subcellularLocation>
        <location evidence="3">Chromosome</location>
    </subcellularLocation>
    <subcellularLocation>
        <location evidence="2">Nucleus</location>
    </subcellularLocation>
</comment>
<dbReference type="SUPFAM" id="SSF52540">
    <property type="entry name" value="P-loop containing nucleoside triphosphate hydrolases"/>
    <property type="match status" value="1"/>
</dbReference>
<keyword evidence="7" id="KW-0227">DNA damage</keyword>
<dbReference type="GO" id="GO:0016887">
    <property type="term" value="F:ATP hydrolysis activity"/>
    <property type="evidence" value="ECO:0007669"/>
    <property type="project" value="InterPro"/>
</dbReference>
<evidence type="ECO:0000256" key="14">
    <source>
        <dbReference type="SAM" id="Coils"/>
    </source>
</evidence>
<evidence type="ECO:0000256" key="1">
    <source>
        <dbReference type="ARBA" id="ARBA00001947"/>
    </source>
</evidence>
<evidence type="ECO:0000256" key="10">
    <source>
        <dbReference type="ARBA" id="ARBA00023054"/>
    </source>
</evidence>
<evidence type="ECO:0000256" key="4">
    <source>
        <dbReference type="ARBA" id="ARBA00009439"/>
    </source>
</evidence>
<evidence type="ECO:0000259" key="15">
    <source>
        <dbReference type="Pfam" id="PF13476"/>
    </source>
</evidence>
<sequence length="1425" mass="165270">MVNWGHMLGQLIIRPCSEKYDFTSFLNFKERNRALQRMSLLDTVELQGIRSIGVGPQNANVIEFLSPLTIICGPNGAGKTTIIEALKYVTTGELPKGSFQTFIHDMRLAERSRVDASVKLKFKDIRGRSCVVTRRIMQSKGAKVKHGSTSKGKITNKSEESTIAIEKEPGEWKSLSSKVVDCRKEILNLLGLPSAILEYVVFCHQEESPLDEPKKLKERFDEIFQVTGYVKAIEVLRKELKENQQELRITEGRLPLLIRQQEEKIELHNEYIDLKKQVAENEKEILLKQTSLKEYIAKKSVIVAELDEAEMLKKKHDMIKAEKQLLIDQIGCYSEVDYEGGIEKLRREIDSITHCDEFEDVERNRKHVNAEIDKLNAEIKEYVSKKTEIEKIIVQLKSIQMMRDKMIMEKEQCLELCCLRFNLANEQTETLKQLYHLIEKRKEDFNNFVLEMEEKQASCQKEIDSISGILAQVTARTELRDEEYKRLEEDIVAAKCKLMETANSSEKFDRLQNEISEQEKQLNELWKNEQQENKIEDLKNERDKITNKIEMLKKEYYVRENAEEIKNKVKQRNGELMKFEKELCTLKNKHQIALLEIFSTKEPEFPLSERLIIYSRKTEQSLSTVEDEFKIREKEVSRAQFVVSQIGRELDQLSDQITAYRRKITKVAIHENEVETRLNEIRTLLRKSQQDSGRINGCTFLYEQWEEEVNIRKCCPLCEQSYSNGEDSDVLKRKIKQKKNDFIRDAEKLIRKVKDYETMQNELMEIVPYVEMLKQSNSEKERLQENLKKAEEKLRDLEAEFAKSKSERDIILQKLNVIRDVQIDASLMDNIWKSLSDVKYDIKLLKAENSDTECTKRSLSDIRTEIKENEERFTELINKLDMIQIAASKRNKLIEKLNASKELRIALNEKVMQFDSVKNLFDVKEKELEESKQDLQKLKAQKSIIEEKLEMMIKKRFVMQNEMKNEEAKLRHSLRDAEDAARELEAIDKKLQDVADSSGDLKDQEKDLSRIAIKINASNARMRDLTEQINCLNSKHEHKRRLDDQLRKLELQERIKSLNEGLEKTKWHGTAIPGLREKLSLLSNEVNDLQLMIENKRGKSIIKKRLTAMEKILASSEYAQFKEEFKKEIVKKCVIKGVIEDLTNYIRAVDESVVKFHAQKMEEINEVLSSLWEQVYHSNDIETIQIKSESAGENEKKKSYNYRVVMYVGGTEIDMPGRCSAGQKMLASILIRIALSDVFCDKCSIIALDEPTANLDVLKVENLGDMLADIISARCANNAKMFQLIVITHDNRFVEHLRQLCRPEWVYSVSKDDAGTINMMSTAGGQAAVPPFIVSHTTSANLFGMRPLLPIPNSAEQAHFIPDIHYRIRRNAIGCPRPLFSGMERCQWSSAIERSQFVRPPGSKNSRALPSLRDVSCITAKQLLQ</sequence>
<dbReference type="InterPro" id="IPR004584">
    <property type="entry name" value="Rad50_eukaryotes"/>
</dbReference>
<feature type="coiled-coil region" evidence="14">
    <location>
        <begin position="921"/>
        <end position="1052"/>
    </location>
</feature>
<organism evidence="18">
    <name type="scientific">Onchocerca flexuosa</name>
    <dbReference type="NCBI Taxonomy" id="387005"/>
    <lineage>
        <taxon>Eukaryota</taxon>
        <taxon>Metazoa</taxon>
        <taxon>Ecdysozoa</taxon>
        <taxon>Nematoda</taxon>
        <taxon>Chromadorea</taxon>
        <taxon>Rhabditida</taxon>
        <taxon>Spirurina</taxon>
        <taxon>Spiruromorpha</taxon>
        <taxon>Filarioidea</taxon>
        <taxon>Onchocercidae</taxon>
        <taxon>Onchocerca</taxon>
    </lineage>
</organism>
<evidence type="ECO:0000256" key="2">
    <source>
        <dbReference type="ARBA" id="ARBA00004123"/>
    </source>
</evidence>
<evidence type="ECO:0000313" key="16">
    <source>
        <dbReference type="EMBL" id="VDP11939.1"/>
    </source>
</evidence>
<evidence type="ECO:0000256" key="8">
    <source>
        <dbReference type="ARBA" id="ARBA00022801"/>
    </source>
</evidence>
<dbReference type="GO" id="GO:0043047">
    <property type="term" value="F:single-stranded telomeric DNA binding"/>
    <property type="evidence" value="ECO:0007669"/>
    <property type="project" value="TreeGrafter"/>
</dbReference>
<dbReference type="GO" id="GO:0046872">
    <property type="term" value="F:metal ion binding"/>
    <property type="evidence" value="ECO:0007669"/>
    <property type="project" value="UniProtKB-KW"/>
</dbReference>
<evidence type="ECO:0000256" key="6">
    <source>
        <dbReference type="ARBA" id="ARBA00022723"/>
    </source>
</evidence>
<evidence type="ECO:0000313" key="17">
    <source>
        <dbReference type="Proteomes" id="UP000267606"/>
    </source>
</evidence>
<name>A0A183HYY4_9BILA</name>
<dbReference type="GO" id="GO:0003691">
    <property type="term" value="F:double-stranded telomeric DNA binding"/>
    <property type="evidence" value="ECO:0007669"/>
    <property type="project" value="TreeGrafter"/>
</dbReference>
<dbReference type="GO" id="GO:0007004">
    <property type="term" value="P:telomere maintenance via telomerase"/>
    <property type="evidence" value="ECO:0007669"/>
    <property type="project" value="TreeGrafter"/>
</dbReference>
<dbReference type="Gene3D" id="3.40.50.300">
    <property type="entry name" value="P-loop containing nucleotide triphosphate hydrolases"/>
    <property type="match status" value="2"/>
</dbReference>
<dbReference type="GO" id="GO:0030870">
    <property type="term" value="C:Mre11 complex"/>
    <property type="evidence" value="ECO:0007669"/>
    <property type="project" value="InterPro"/>
</dbReference>
<dbReference type="PANTHER" id="PTHR18867:SF12">
    <property type="entry name" value="DNA REPAIR PROTEIN RAD50"/>
    <property type="match status" value="1"/>
</dbReference>
<reference evidence="16 17" key="2">
    <citation type="submission" date="2018-11" db="EMBL/GenBank/DDBJ databases">
        <authorList>
            <consortium name="Pathogen Informatics"/>
        </authorList>
    </citation>
    <scope>NUCLEOTIDE SEQUENCE [LARGE SCALE GENOMIC DNA]</scope>
</reference>
<dbReference type="WBParaSite" id="OFLC_0001269701-mRNA-1">
    <property type="protein sequence ID" value="OFLC_0001269701-mRNA-1"/>
    <property type="gene ID" value="OFLC_0001269701"/>
</dbReference>
<dbReference type="PANTHER" id="PTHR18867">
    <property type="entry name" value="RAD50"/>
    <property type="match status" value="1"/>
</dbReference>
<proteinExistence type="inferred from homology"/>
<evidence type="ECO:0000256" key="7">
    <source>
        <dbReference type="ARBA" id="ARBA00022763"/>
    </source>
</evidence>
<accession>A0A183HYY4</accession>
<keyword evidence="9" id="KW-0862">Zinc</keyword>
<dbReference type="Proteomes" id="UP000267606">
    <property type="component" value="Unassembled WGS sequence"/>
</dbReference>
<evidence type="ECO:0000256" key="12">
    <source>
        <dbReference type="ARBA" id="ARBA00023242"/>
    </source>
</evidence>
<dbReference type="EMBL" id="UZAJ01039907">
    <property type="protein sequence ID" value="VDP11939.1"/>
    <property type="molecule type" value="Genomic_DNA"/>
</dbReference>
<keyword evidence="11" id="KW-0234">DNA repair</keyword>
<keyword evidence="10 14" id="KW-0175">Coiled coil</keyword>
<dbReference type="NCBIfam" id="TIGR00606">
    <property type="entry name" value="rad50"/>
    <property type="match status" value="1"/>
</dbReference>
<feature type="coiled-coil region" evidence="14">
    <location>
        <begin position="732"/>
        <end position="814"/>
    </location>
</feature>
<dbReference type="GO" id="GO:0051880">
    <property type="term" value="F:G-quadruplex DNA binding"/>
    <property type="evidence" value="ECO:0007669"/>
    <property type="project" value="TreeGrafter"/>
</dbReference>
<reference evidence="18" key="1">
    <citation type="submission" date="2016-06" db="UniProtKB">
        <authorList>
            <consortium name="WormBaseParasite"/>
        </authorList>
    </citation>
    <scope>IDENTIFICATION</scope>
</reference>
<keyword evidence="17" id="KW-1185">Reference proteome</keyword>
<comment type="cofactor">
    <cofactor evidence="1">
        <name>Zn(2+)</name>
        <dbReference type="ChEBI" id="CHEBI:29105"/>
    </cofactor>
</comment>
<dbReference type="InterPro" id="IPR027417">
    <property type="entry name" value="P-loop_NTPase"/>
</dbReference>
<comment type="similarity">
    <text evidence="4">Belongs to the SMC family. RAD50 subfamily.</text>
</comment>
<evidence type="ECO:0000256" key="3">
    <source>
        <dbReference type="ARBA" id="ARBA00004286"/>
    </source>
</evidence>
<evidence type="ECO:0000256" key="13">
    <source>
        <dbReference type="ARBA" id="ARBA00049360"/>
    </source>
</evidence>
<keyword evidence="8" id="KW-0378">Hydrolase</keyword>
<feature type="coiled-coil region" evidence="14">
    <location>
        <begin position="358"/>
        <end position="392"/>
    </location>
</feature>
<feature type="coiled-coil region" evidence="14">
    <location>
        <begin position="484"/>
        <end position="582"/>
    </location>
</feature>
<evidence type="ECO:0000256" key="5">
    <source>
        <dbReference type="ARBA" id="ARBA00022454"/>
    </source>
</evidence>
<evidence type="ECO:0000256" key="9">
    <source>
        <dbReference type="ARBA" id="ARBA00022833"/>
    </source>
</evidence>
<keyword evidence="12" id="KW-0539">Nucleus</keyword>
<feature type="coiled-coil region" evidence="14">
    <location>
        <begin position="230"/>
        <end position="284"/>
    </location>
</feature>
<dbReference type="Pfam" id="PF13476">
    <property type="entry name" value="AAA_23"/>
    <property type="match status" value="1"/>
</dbReference>
<dbReference type="STRING" id="387005.A0A183HYY4"/>
<dbReference type="GO" id="GO:0000794">
    <property type="term" value="C:condensed nuclear chromosome"/>
    <property type="evidence" value="ECO:0007669"/>
    <property type="project" value="TreeGrafter"/>
</dbReference>
<keyword evidence="5" id="KW-0158">Chromosome</keyword>
<dbReference type="GO" id="GO:0070192">
    <property type="term" value="P:chromosome organization involved in meiotic cell cycle"/>
    <property type="evidence" value="ECO:0007669"/>
    <property type="project" value="TreeGrafter"/>
</dbReference>
<comment type="catalytic activity">
    <reaction evidence="13">
        <text>ATP + H2O = ADP + phosphate + H(+)</text>
        <dbReference type="Rhea" id="RHEA:13065"/>
        <dbReference type="ChEBI" id="CHEBI:15377"/>
        <dbReference type="ChEBI" id="CHEBI:15378"/>
        <dbReference type="ChEBI" id="CHEBI:30616"/>
        <dbReference type="ChEBI" id="CHEBI:43474"/>
        <dbReference type="ChEBI" id="CHEBI:456216"/>
    </reaction>
</comment>
<dbReference type="GO" id="GO:0000722">
    <property type="term" value="P:telomere maintenance via recombination"/>
    <property type="evidence" value="ECO:0007669"/>
    <property type="project" value="TreeGrafter"/>
</dbReference>
<keyword evidence="6" id="KW-0479">Metal-binding</keyword>
<protein>
    <submittedName>
        <fullName evidence="18">AAA_23 domain-containing protein</fullName>
    </submittedName>
</protein>
<gene>
    <name evidence="16" type="ORF">OFLC_LOCUS12696</name>
</gene>
<evidence type="ECO:0000256" key="11">
    <source>
        <dbReference type="ARBA" id="ARBA00023204"/>
    </source>
</evidence>
<evidence type="ECO:0000313" key="18">
    <source>
        <dbReference type="WBParaSite" id="OFLC_0001269701-mRNA-1"/>
    </source>
</evidence>
<feature type="domain" description="Rad50/SbcC-type AAA" evidence="15">
    <location>
        <begin position="44"/>
        <end position="285"/>
    </location>
</feature>
<dbReference type="GO" id="GO:0006302">
    <property type="term" value="P:double-strand break repair"/>
    <property type="evidence" value="ECO:0007669"/>
    <property type="project" value="InterPro"/>
</dbReference>
<dbReference type="InterPro" id="IPR038729">
    <property type="entry name" value="Rad50/SbcC_AAA"/>
</dbReference>